<evidence type="ECO:0000259" key="4">
    <source>
        <dbReference type="PROSITE" id="PS50949"/>
    </source>
</evidence>
<dbReference type="EMBL" id="JACCCW010000002">
    <property type="protein sequence ID" value="NYF80233.1"/>
    <property type="molecule type" value="Genomic_DNA"/>
</dbReference>
<dbReference type="RefSeq" id="WP_179491488.1">
    <property type="nucleotide sequence ID" value="NZ_JACCCW010000002.1"/>
</dbReference>
<dbReference type="GO" id="GO:0003700">
    <property type="term" value="F:DNA-binding transcription factor activity"/>
    <property type="evidence" value="ECO:0007669"/>
    <property type="project" value="InterPro"/>
</dbReference>
<sequence length="257" mass="29484">MQTTVDRLYQEMLQAIVECELSPGASFSEAELGRRYSASRTPIREACRRLENDGLIRIAPFRGYSIVPLSVKEFLELEELQLIIEPAAAALAAVRISEEQLAALEGCAFYEYQKGDPKSYREFIQSNYKFHTVIAQASRNKQLCKMVENVQIRLMRFFYLGLPFDSWGEQLVTEHRSLVEAIRNHRPEEARRFATVHLQNAMQRSNVGTMNAIRFGEMIFDPSSSEPVVWMSNKMMSNAAFPRSRTPHKKQHSSSKL</sequence>
<dbReference type="AlphaFoldDB" id="A0A7Y9TTR5"/>
<keyword evidence="2 5" id="KW-0238">DNA-binding</keyword>
<dbReference type="SMART" id="SM00895">
    <property type="entry name" value="FCD"/>
    <property type="match status" value="1"/>
</dbReference>
<accession>A0A7Y9TTR5</accession>
<keyword evidence="6" id="KW-1185">Reference proteome</keyword>
<dbReference type="CDD" id="cd07377">
    <property type="entry name" value="WHTH_GntR"/>
    <property type="match status" value="1"/>
</dbReference>
<dbReference type="GO" id="GO:0003677">
    <property type="term" value="F:DNA binding"/>
    <property type="evidence" value="ECO:0007669"/>
    <property type="project" value="UniProtKB-KW"/>
</dbReference>
<protein>
    <submittedName>
        <fullName evidence="5">DNA-binding GntR family transcriptional regulator</fullName>
    </submittedName>
</protein>
<gene>
    <name evidence="5" type="ORF">HDF17_002553</name>
</gene>
<keyword evidence="1" id="KW-0805">Transcription regulation</keyword>
<dbReference type="InterPro" id="IPR008920">
    <property type="entry name" value="TF_FadR/GntR_C"/>
</dbReference>
<dbReference type="InterPro" id="IPR036390">
    <property type="entry name" value="WH_DNA-bd_sf"/>
</dbReference>
<organism evidence="5 6">
    <name type="scientific">Granulicella arctica</name>
    <dbReference type="NCBI Taxonomy" id="940613"/>
    <lineage>
        <taxon>Bacteria</taxon>
        <taxon>Pseudomonadati</taxon>
        <taxon>Acidobacteriota</taxon>
        <taxon>Terriglobia</taxon>
        <taxon>Terriglobales</taxon>
        <taxon>Acidobacteriaceae</taxon>
        <taxon>Granulicella</taxon>
    </lineage>
</organism>
<dbReference type="InterPro" id="IPR036388">
    <property type="entry name" value="WH-like_DNA-bd_sf"/>
</dbReference>
<dbReference type="PANTHER" id="PTHR43537">
    <property type="entry name" value="TRANSCRIPTIONAL REGULATOR, GNTR FAMILY"/>
    <property type="match status" value="1"/>
</dbReference>
<reference evidence="5 6" key="1">
    <citation type="submission" date="2020-07" db="EMBL/GenBank/DDBJ databases">
        <title>Genomic Encyclopedia of Type Strains, Phase IV (KMG-V): Genome sequencing to study the core and pangenomes of soil and plant-associated prokaryotes.</title>
        <authorList>
            <person name="Whitman W."/>
        </authorList>
    </citation>
    <scope>NUCLEOTIDE SEQUENCE [LARGE SCALE GENOMIC DNA]</scope>
    <source>
        <strain evidence="5 6">X4EP2</strain>
    </source>
</reference>
<dbReference type="Pfam" id="PF00392">
    <property type="entry name" value="GntR"/>
    <property type="match status" value="1"/>
</dbReference>
<dbReference type="InterPro" id="IPR011711">
    <property type="entry name" value="GntR_C"/>
</dbReference>
<dbReference type="SUPFAM" id="SSF48008">
    <property type="entry name" value="GntR ligand-binding domain-like"/>
    <property type="match status" value="1"/>
</dbReference>
<dbReference type="Pfam" id="PF07729">
    <property type="entry name" value="FCD"/>
    <property type="match status" value="1"/>
</dbReference>
<keyword evidence="3" id="KW-0804">Transcription</keyword>
<feature type="domain" description="HTH gntR-type" evidence="4">
    <location>
        <begin position="2"/>
        <end position="69"/>
    </location>
</feature>
<evidence type="ECO:0000313" key="5">
    <source>
        <dbReference type="EMBL" id="NYF80233.1"/>
    </source>
</evidence>
<evidence type="ECO:0000256" key="3">
    <source>
        <dbReference type="ARBA" id="ARBA00023163"/>
    </source>
</evidence>
<evidence type="ECO:0000313" key="6">
    <source>
        <dbReference type="Proteomes" id="UP000589520"/>
    </source>
</evidence>
<dbReference type="PANTHER" id="PTHR43537:SF5">
    <property type="entry name" value="UXU OPERON TRANSCRIPTIONAL REGULATOR"/>
    <property type="match status" value="1"/>
</dbReference>
<dbReference type="Gene3D" id="1.20.120.530">
    <property type="entry name" value="GntR ligand-binding domain-like"/>
    <property type="match status" value="1"/>
</dbReference>
<dbReference type="SUPFAM" id="SSF46785">
    <property type="entry name" value="Winged helix' DNA-binding domain"/>
    <property type="match status" value="1"/>
</dbReference>
<comment type="caution">
    <text evidence="5">The sequence shown here is derived from an EMBL/GenBank/DDBJ whole genome shotgun (WGS) entry which is preliminary data.</text>
</comment>
<dbReference type="Gene3D" id="1.10.10.10">
    <property type="entry name" value="Winged helix-like DNA-binding domain superfamily/Winged helix DNA-binding domain"/>
    <property type="match status" value="1"/>
</dbReference>
<proteinExistence type="predicted"/>
<evidence type="ECO:0000256" key="2">
    <source>
        <dbReference type="ARBA" id="ARBA00023125"/>
    </source>
</evidence>
<dbReference type="Proteomes" id="UP000589520">
    <property type="component" value="Unassembled WGS sequence"/>
</dbReference>
<evidence type="ECO:0000256" key="1">
    <source>
        <dbReference type="ARBA" id="ARBA00023015"/>
    </source>
</evidence>
<dbReference type="PROSITE" id="PS50949">
    <property type="entry name" value="HTH_GNTR"/>
    <property type="match status" value="1"/>
</dbReference>
<name>A0A7Y9TTR5_9BACT</name>
<dbReference type="InterPro" id="IPR000524">
    <property type="entry name" value="Tscrpt_reg_HTH_GntR"/>
</dbReference>
<dbReference type="SMART" id="SM00345">
    <property type="entry name" value="HTH_GNTR"/>
    <property type="match status" value="1"/>
</dbReference>